<accession>A0ABN9R5S0</accession>
<keyword evidence="2 7" id="KW-0812">Transmembrane</keyword>
<comment type="caution">
    <text evidence="10">The sequence shown here is derived from an EMBL/GenBank/DDBJ whole genome shotgun (WGS) entry which is preliminary data.</text>
</comment>
<reference evidence="10" key="1">
    <citation type="submission" date="2023-10" db="EMBL/GenBank/DDBJ databases">
        <authorList>
            <person name="Chen Y."/>
            <person name="Shah S."/>
            <person name="Dougan E. K."/>
            <person name="Thang M."/>
            <person name="Chan C."/>
        </authorList>
    </citation>
    <scope>NUCLEOTIDE SEQUENCE [LARGE SCALE GENOMIC DNA]</scope>
</reference>
<evidence type="ECO:0000256" key="1">
    <source>
        <dbReference type="ARBA" id="ARBA00022448"/>
    </source>
</evidence>
<keyword evidence="3 7" id="KW-1133">Transmembrane helix</keyword>
<feature type="signal peptide" evidence="8">
    <location>
        <begin position="1"/>
        <end position="28"/>
    </location>
</feature>
<dbReference type="PANTHER" id="PTHR11384:SF59">
    <property type="entry name" value="LYSOSOMAL COBALAMIN TRANSPORTER ABCD4"/>
    <property type="match status" value="1"/>
</dbReference>
<dbReference type="PANTHER" id="PTHR11384">
    <property type="entry name" value="ATP-BINDING CASSETTE, SUB-FAMILY D MEMBER"/>
    <property type="match status" value="1"/>
</dbReference>
<feature type="non-terminal residue" evidence="10">
    <location>
        <position position="1"/>
    </location>
</feature>
<evidence type="ECO:0000313" key="10">
    <source>
        <dbReference type="EMBL" id="CAK0814163.1"/>
    </source>
</evidence>
<keyword evidence="8" id="KW-0732">Signal</keyword>
<evidence type="ECO:0000313" key="11">
    <source>
        <dbReference type="Proteomes" id="UP001189429"/>
    </source>
</evidence>
<dbReference type="InterPro" id="IPR050835">
    <property type="entry name" value="ABC_transporter_sub-D"/>
</dbReference>
<keyword evidence="11" id="KW-1185">Reference proteome</keyword>
<keyword evidence="4 7" id="KW-0472">Membrane</keyword>
<dbReference type="Proteomes" id="UP001189429">
    <property type="component" value="Unassembled WGS sequence"/>
</dbReference>
<evidence type="ECO:0000259" key="9">
    <source>
        <dbReference type="PROSITE" id="PS50929"/>
    </source>
</evidence>
<name>A0ABN9R5S0_9DINO</name>
<evidence type="ECO:0000256" key="3">
    <source>
        <dbReference type="ARBA" id="ARBA00022989"/>
    </source>
</evidence>
<protein>
    <recommendedName>
        <fullName evidence="9">ABC transmembrane type-1 domain-containing protein</fullName>
    </recommendedName>
</protein>
<dbReference type="Gene3D" id="1.20.1560.10">
    <property type="entry name" value="ABC transporter type 1, transmembrane domain"/>
    <property type="match status" value="1"/>
</dbReference>
<feature type="coiled-coil region" evidence="5">
    <location>
        <begin position="383"/>
        <end position="410"/>
    </location>
</feature>
<dbReference type="PROSITE" id="PS50929">
    <property type="entry name" value="ABC_TM1F"/>
    <property type="match status" value="1"/>
</dbReference>
<organism evidence="10 11">
    <name type="scientific">Prorocentrum cordatum</name>
    <dbReference type="NCBI Taxonomy" id="2364126"/>
    <lineage>
        <taxon>Eukaryota</taxon>
        <taxon>Sar</taxon>
        <taxon>Alveolata</taxon>
        <taxon>Dinophyceae</taxon>
        <taxon>Prorocentrales</taxon>
        <taxon>Prorocentraceae</taxon>
        <taxon>Prorocentrum</taxon>
    </lineage>
</organism>
<dbReference type="SUPFAM" id="SSF90123">
    <property type="entry name" value="ABC transporter transmembrane region"/>
    <property type="match status" value="1"/>
</dbReference>
<gene>
    <name evidence="10" type="ORF">PCOR1329_LOCUS17842</name>
</gene>
<evidence type="ECO:0000256" key="6">
    <source>
        <dbReference type="SAM" id="MobiDB-lite"/>
    </source>
</evidence>
<dbReference type="EMBL" id="CAUYUJ010005558">
    <property type="protein sequence ID" value="CAK0814163.1"/>
    <property type="molecule type" value="Genomic_DNA"/>
</dbReference>
<feature type="region of interest" description="Disordered" evidence="6">
    <location>
        <begin position="268"/>
        <end position="295"/>
    </location>
</feature>
<dbReference type="Pfam" id="PF06472">
    <property type="entry name" value="ABC_membrane_2"/>
    <property type="match status" value="1"/>
</dbReference>
<evidence type="ECO:0000256" key="5">
    <source>
        <dbReference type="SAM" id="Coils"/>
    </source>
</evidence>
<proteinExistence type="predicted"/>
<evidence type="ECO:0000256" key="2">
    <source>
        <dbReference type="ARBA" id="ARBA00022692"/>
    </source>
</evidence>
<evidence type="ECO:0000256" key="8">
    <source>
        <dbReference type="SAM" id="SignalP"/>
    </source>
</evidence>
<sequence>GRASAGPSSSHLLACAALLALSSPSAEALFQTSPSLFATMVGYAVIYNLAMLVIFGTPLVRLQSRVLEQEASLRFGLTHVRENAEAVALYGGAASERSRCGRLLSQAASAPQLGLSSMSFGMDTGGGSFVGLFPYVVLAPAIFVGEMEFGTAAAAQMLCMQLVGAMIALVGQMDSLSTLAAHATRVRQLEEALAAGVQAPDCAGSDAGVPAECAASRAAGGVAGGAPELLGAIWEPVGCGLLQSAGAFLKHARAISRELREAQLARARDGTARDAMDLGVDGDAASPPERATEQRRDRLQWLERQIAYCDAPGQRGDPFYQESRPKFVQERDELRRTLVASKPLDVRQRDLATKMSKQRQRITACDLQVAGLKEKLAAITADLDVATRAAAEARTLMVQLEADNMALAAQAPLAPEAVTLDAVVPRLEVTMQQFSSLLRGVGGSETIEATFQGPAAPVAAPGTPGSFDFLGADTTAEDVRSFVESMGFQVPAEEAESVTIERARVINEAIQSQAKRLKTQAGAATS</sequence>
<keyword evidence="1" id="KW-0813">Transport</keyword>
<dbReference type="InterPro" id="IPR036640">
    <property type="entry name" value="ABC1_TM_sf"/>
</dbReference>
<feature type="transmembrane region" description="Helical" evidence="7">
    <location>
        <begin position="38"/>
        <end position="60"/>
    </location>
</feature>
<keyword evidence="5" id="KW-0175">Coiled coil</keyword>
<evidence type="ECO:0000256" key="7">
    <source>
        <dbReference type="SAM" id="Phobius"/>
    </source>
</evidence>
<dbReference type="InterPro" id="IPR011527">
    <property type="entry name" value="ABC1_TM_dom"/>
</dbReference>
<feature type="transmembrane region" description="Helical" evidence="7">
    <location>
        <begin position="125"/>
        <end position="143"/>
    </location>
</feature>
<evidence type="ECO:0000256" key="4">
    <source>
        <dbReference type="ARBA" id="ARBA00023136"/>
    </source>
</evidence>
<feature type="chain" id="PRO_5046178996" description="ABC transmembrane type-1 domain-containing protein" evidence="8">
    <location>
        <begin position="29"/>
        <end position="526"/>
    </location>
</feature>
<feature type="domain" description="ABC transmembrane type-1" evidence="9">
    <location>
        <begin position="28"/>
        <end position="178"/>
    </location>
</feature>